<reference evidence="3 4" key="1">
    <citation type="submission" date="2020-01" db="EMBL/GenBank/DDBJ databases">
        <title>Spongiivirga citrea KCTC 32990T.</title>
        <authorList>
            <person name="Wang G."/>
        </authorList>
    </citation>
    <scope>NUCLEOTIDE SEQUENCE [LARGE SCALE GENOMIC DNA]</scope>
    <source>
        <strain evidence="3 4">KCTC 32990</strain>
    </source>
</reference>
<dbReference type="Proteomes" id="UP000474296">
    <property type="component" value="Unassembled WGS sequence"/>
</dbReference>
<evidence type="ECO:0000256" key="1">
    <source>
        <dbReference type="SAM" id="MobiDB-lite"/>
    </source>
</evidence>
<feature type="compositionally biased region" description="Basic and acidic residues" evidence="1">
    <location>
        <begin position="59"/>
        <end position="75"/>
    </location>
</feature>
<evidence type="ECO:0000256" key="2">
    <source>
        <dbReference type="SAM" id="SignalP"/>
    </source>
</evidence>
<sequence>MTKLIALILSFLLFAQSMNIGINDIILVDELFEHAQFHKAKYGDNFLVFLSKHYGEQKLEHSEKHQEEHQDHEKLPFQQQTQSTLISVLVINDSVPIDWSISSSDKVENYHYQPPSSSPFKSGIFQPPKVA</sequence>
<keyword evidence="2" id="KW-0732">Signal</keyword>
<dbReference type="RefSeq" id="WP_164033734.1">
    <property type="nucleotide sequence ID" value="NZ_JAABOQ010000009.1"/>
</dbReference>
<feature type="chain" id="PRO_5026925601" evidence="2">
    <location>
        <begin position="20"/>
        <end position="131"/>
    </location>
</feature>
<protein>
    <submittedName>
        <fullName evidence="3">Uncharacterized protein</fullName>
    </submittedName>
</protein>
<name>A0A6M0CM69_9FLAO</name>
<organism evidence="3 4">
    <name type="scientific">Spongiivirga citrea</name>
    <dbReference type="NCBI Taxonomy" id="1481457"/>
    <lineage>
        <taxon>Bacteria</taxon>
        <taxon>Pseudomonadati</taxon>
        <taxon>Bacteroidota</taxon>
        <taxon>Flavobacteriia</taxon>
        <taxon>Flavobacteriales</taxon>
        <taxon>Flavobacteriaceae</taxon>
        <taxon>Spongiivirga</taxon>
    </lineage>
</organism>
<dbReference type="AlphaFoldDB" id="A0A6M0CM69"/>
<comment type="caution">
    <text evidence="3">The sequence shown here is derived from an EMBL/GenBank/DDBJ whole genome shotgun (WGS) entry which is preliminary data.</text>
</comment>
<gene>
    <name evidence="3" type="ORF">GWK10_17660</name>
</gene>
<feature type="signal peptide" evidence="2">
    <location>
        <begin position="1"/>
        <end position="19"/>
    </location>
</feature>
<evidence type="ECO:0000313" key="4">
    <source>
        <dbReference type="Proteomes" id="UP000474296"/>
    </source>
</evidence>
<evidence type="ECO:0000313" key="3">
    <source>
        <dbReference type="EMBL" id="NER19046.1"/>
    </source>
</evidence>
<keyword evidence="4" id="KW-1185">Reference proteome</keyword>
<accession>A0A6M0CM69</accession>
<feature type="region of interest" description="Disordered" evidence="1">
    <location>
        <begin position="110"/>
        <end position="131"/>
    </location>
</feature>
<feature type="region of interest" description="Disordered" evidence="1">
    <location>
        <begin position="59"/>
        <end position="78"/>
    </location>
</feature>
<proteinExistence type="predicted"/>
<dbReference type="EMBL" id="JAABOQ010000009">
    <property type="protein sequence ID" value="NER19046.1"/>
    <property type="molecule type" value="Genomic_DNA"/>
</dbReference>